<dbReference type="InterPro" id="IPR002994">
    <property type="entry name" value="Surf1/Shy1"/>
</dbReference>
<proteinExistence type="inferred from homology"/>
<keyword evidence="1" id="KW-0812">Transmembrane</keyword>
<dbReference type="RefSeq" id="WP_180679085.1">
    <property type="nucleotide sequence ID" value="NZ_JACCKA010000073.1"/>
</dbReference>
<organism evidence="2 3">
    <name type="scientific">Luteimonas salinisoli</name>
    <dbReference type="NCBI Taxonomy" id="2752307"/>
    <lineage>
        <taxon>Bacteria</taxon>
        <taxon>Pseudomonadati</taxon>
        <taxon>Pseudomonadota</taxon>
        <taxon>Gammaproteobacteria</taxon>
        <taxon>Lysobacterales</taxon>
        <taxon>Lysobacteraceae</taxon>
        <taxon>Luteimonas</taxon>
    </lineage>
</organism>
<gene>
    <name evidence="2" type="ORF">H0E84_13080</name>
</gene>
<comment type="similarity">
    <text evidence="1">Belongs to the SURF1 family.</text>
</comment>
<evidence type="ECO:0000313" key="3">
    <source>
        <dbReference type="Proteomes" id="UP000578091"/>
    </source>
</evidence>
<keyword evidence="1" id="KW-1133">Transmembrane helix</keyword>
<evidence type="ECO:0000313" key="2">
    <source>
        <dbReference type="EMBL" id="NZA27318.1"/>
    </source>
</evidence>
<feature type="transmembrane region" description="Helical" evidence="1">
    <location>
        <begin position="216"/>
        <end position="234"/>
    </location>
</feature>
<dbReference type="AlphaFoldDB" id="A0A853JFS4"/>
<comment type="subcellular location">
    <subcellularLocation>
        <location evidence="1">Cell membrane</location>
        <topology evidence="1">Multi-pass membrane protein</topology>
    </subcellularLocation>
</comment>
<sequence>MSRRRTLLAGWALALLAIALFAALGTWQLGRQGEKQRLLDDAGQALQQRDPLPLAAASDRDAGRVLDWAAGPGSYLDLPAVLLDNQQRGGRPGVRVYRAFAPQRDGLPLLVDLGWLPWSADRSLPPLAPPPADARVAGLLAPPPSAGLARAALQPQAEGALLATALEPEALAPALGLPALAPRVLRLDPELPGGYARDLEMLPNTLPPERHLGYAVQWYGLALAVLVTALVLTIRRGAPRLQRNQRTGP</sequence>
<dbReference type="Pfam" id="PF02104">
    <property type="entry name" value="SURF1"/>
    <property type="match status" value="1"/>
</dbReference>
<keyword evidence="3" id="KW-1185">Reference proteome</keyword>
<evidence type="ECO:0000256" key="1">
    <source>
        <dbReference type="RuleBase" id="RU363076"/>
    </source>
</evidence>
<dbReference type="CDD" id="cd06662">
    <property type="entry name" value="SURF1"/>
    <property type="match status" value="1"/>
</dbReference>
<comment type="caution">
    <text evidence="2">The sequence shown here is derived from an EMBL/GenBank/DDBJ whole genome shotgun (WGS) entry which is preliminary data.</text>
</comment>
<protein>
    <recommendedName>
        <fullName evidence="1">SURF1-like protein</fullName>
    </recommendedName>
</protein>
<name>A0A853JFS4_9GAMM</name>
<comment type="caution">
    <text evidence="1">Lacks conserved residue(s) required for the propagation of feature annotation.</text>
</comment>
<dbReference type="Proteomes" id="UP000578091">
    <property type="component" value="Unassembled WGS sequence"/>
</dbReference>
<dbReference type="GO" id="GO:0005886">
    <property type="term" value="C:plasma membrane"/>
    <property type="evidence" value="ECO:0007669"/>
    <property type="project" value="UniProtKB-SubCell"/>
</dbReference>
<keyword evidence="1" id="KW-0472">Membrane</keyword>
<dbReference type="PROSITE" id="PS50895">
    <property type="entry name" value="SURF1"/>
    <property type="match status" value="1"/>
</dbReference>
<reference evidence="2 3" key="1">
    <citation type="submission" date="2020-07" db="EMBL/GenBank/DDBJ databases">
        <title>Luteimonas sp. SJ-92.</title>
        <authorList>
            <person name="Huang X.-X."/>
            <person name="Xu L."/>
            <person name="Sun J.-Q."/>
        </authorList>
    </citation>
    <scope>NUCLEOTIDE SEQUENCE [LARGE SCALE GENOMIC DNA]</scope>
    <source>
        <strain evidence="2 3">SJ-92</strain>
    </source>
</reference>
<keyword evidence="1" id="KW-1003">Cell membrane</keyword>
<dbReference type="EMBL" id="JACCKA010000073">
    <property type="protein sequence ID" value="NZA27318.1"/>
    <property type="molecule type" value="Genomic_DNA"/>
</dbReference>
<accession>A0A853JFS4</accession>